<name>A0A7R8WS24_9CRUS</name>
<dbReference type="PRINTS" id="PR00141">
    <property type="entry name" value="PROTEASOME"/>
</dbReference>
<evidence type="ECO:0000256" key="9">
    <source>
        <dbReference type="ARBA" id="ARBA00023242"/>
    </source>
</evidence>
<evidence type="ECO:0000256" key="5">
    <source>
        <dbReference type="ARBA" id="ARBA00022670"/>
    </source>
</evidence>
<dbReference type="OrthoDB" id="429533at2759"/>
<evidence type="ECO:0000256" key="10">
    <source>
        <dbReference type="ARBA" id="ARBA00026071"/>
    </source>
</evidence>
<keyword evidence="8" id="KW-0647">Proteasome</keyword>
<keyword evidence="4" id="KW-0963">Cytoplasm</keyword>
<dbReference type="EMBL" id="OB667586">
    <property type="protein sequence ID" value="CAD7234045.1"/>
    <property type="molecule type" value="Genomic_DNA"/>
</dbReference>
<dbReference type="EC" id="3.4.25.1" evidence="3"/>
<keyword evidence="6" id="KW-0888">Threonine protease</keyword>
<evidence type="ECO:0000256" key="1">
    <source>
        <dbReference type="ARBA" id="ARBA00001198"/>
    </source>
</evidence>
<dbReference type="PROSITE" id="PS51476">
    <property type="entry name" value="PROTEASOME_BETA_2"/>
    <property type="match status" value="1"/>
</dbReference>
<evidence type="ECO:0000256" key="2">
    <source>
        <dbReference type="ARBA" id="ARBA00004123"/>
    </source>
</evidence>
<dbReference type="GO" id="GO:0005839">
    <property type="term" value="C:proteasome core complex"/>
    <property type="evidence" value="ECO:0007669"/>
    <property type="project" value="InterPro"/>
</dbReference>
<dbReference type="PANTHER" id="PTHR32194:SF4">
    <property type="entry name" value="PROTEASOME SUBUNIT BETA TYPE-7"/>
    <property type="match status" value="1"/>
</dbReference>
<dbReference type="SUPFAM" id="SSF56235">
    <property type="entry name" value="N-terminal nucleophile aminohydrolases (Ntn hydrolases)"/>
    <property type="match status" value="1"/>
</dbReference>
<reference evidence="11" key="1">
    <citation type="submission" date="2020-11" db="EMBL/GenBank/DDBJ databases">
        <authorList>
            <person name="Tran Van P."/>
        </authorList>
    </citation>
    <scope>NUCLEOTIDE SEQUENCE</scope>
</reference>
<sequence length="296" mass="31799">MTTALAPDRDLINGFSFANCHRNAYLTSKGFPVPKAKSTGTTIVGVTYGGGTTPGVVLGSDTRATEGDIVADKTCIKIRQLQPNIYSAGAGTAADIDAVAKKMTANLELHRLNTGRVVPVVTASRMTKQFLFQYQGYIGSAFIIGGVDNGGPGLYEIYPHGSSARLPYCTLGSGSLAAMTVLESKWRPDLTSTEAEQLVREAIRSGIFNDLGSGSNVDICHITKEKSYFRRGFDIACEKGIRSKEYRFKSGSTAVLSEMRVPLVVEETKVTPIIEQMTGIPIRVKAGEEKEAMDVS</sequence>
<evidence type="ECO:0000256" key="7">
    <source>
        <dbReference type="ARBA" id="ARBA00022801"/>
    </source>
</evidence>
<evidence type="ECO:0000313" key="11">
    <source>
        <dbReference type="EMBL" id="CAD7234045.1"/>
    </source>
</evidence>
<keyword evidence="5" id="KW-0645">Protease</keyword>
<accession>A0A7R8WS24</accession>
<dbReference type="InterPro" id="IPR023333">
    <property type="entry name" value="Proteasome_suB-type"/>
</dbReference>
<dbReference type="GO" id="GO:0005737">
    <property type="term" value="C:cytoplasm"/>
    <property type="evidence" value="ECO:0007669"/>
    <property type="project" value="TreeGrafter"/>
</dbReference>
<dbReference type="InterPro" id="IPR024689">
    <property type="entry name" value="Proteasome_bsu_C"/>
</dbReference>
<dbReference type="GO" id="GO:0051603">
    <property type="term" value="P:proteolysis involved in protein catabolic process"/>
    <property type="evidence" value="ECO:0007669"/>
    <property type="project" value="InterPro"/>
</dbReference>
<dbReference type="PANTHER" id="PTHR32194">
    <property type="entry name" value="METALLOPROTEASE TLDD"/>
    <property type="match status" value="1"/>
</dbReference>
<evidence type="ECO:0000256" key="3">
    <source>
        <dbReference type="ARBA" id="ARBA00012039"/>
    </source>
</evidence>
<dbReference type="InterPro" id="IPR029055">
    <property type="entry name" value="Ntn_hydrolases_N"/>
</dbReference>
<evidence type="ECO:0000256" key="4">
    <source>
        <dbReference type="ARBA" id="ARBA00022490"/>
    </source>
</evidence>
<comment type="subunit">
    <text evidence="10">The 26S proteasome consists of a 20S proteasome core and two 19S regulatory subunits. The 20S proteasome core is composed of 28 subunits that are arranged in four stacked rings, resulting in a barrel-shaped structure. The two end rings are each formed by seven alpha subunits, and the two central rings are each formed by seven beta subunits. The catalytic chamber with the active sites is on the inside of the barrel.</text>
</comment>
<comment type="subcellular location">
    <subcellularLocation>
        <location evidence="2">Nucleus</location>
    </subcellularLocation>
</comment>
<keyword evidence="7" id="KW-0378">Hydrolase</keyword>
<gene>
    <name evidence="11" type="ORF">CTOB1V02_LOCUS11863</name>
</gene>
<organism evidence="11">
    <name type="scientific">Cyprideis torosa</name>
    <dbReference type="NCBI Taxonomy" id="163714"/>
    <lineage>
        <taxon>Eukaryota</taxon>
        <taxon>Metazoa</taxon>
        <taxon>Ecdysozoa</taxon>
        <taxon>Arthropoda</taxon>
        <taxon>Crustacea</taxon>
        <taxon>Oligostraca</taxon>
        <taxon>Ostracoda</taxon>
        <taxon>Podocopa</taxon>
        <taxon>Podocopida</taxon>
        <taxon>Cytherocopina</taxon>
        <taxon>Cytheroidea</taxon>
        <taxon>Cytherideidae</taxon>
        <taxon>Cyprideis</taxon>
    </lineage>
</organism>
<comment type="catalytic activity">
    <reaction evidence="1">
        <text>Cleavage of peptide bonds with very broad specificity.</text>
        <dbReference type="EC" id="3.4.25.1"/>
    </reaction>
</comment>
<evidence type="ECO:0000256" key="6">
    <source>
        <dbReference type="ARBA" id="ARBA00022698"/>
    </source>
</evidence>
<dbReference type="GO" id="GO:0005634">
    <property type="term" value="C:nucleus"/>
    <property type="evidence" value="ECO:0007669"/>
    <property type="project" value="UniProtKB-SubCell"/>
</dbReference>
<dbReference type="GO" id="GO:0004298">
    <property type="term" value="F:threonine-type endopeptidase activity"/>
    <property type="evidence" value="ECO:0007669"/>
    <property type="project" value="UniProtKB-KW"/>
</dbReference>
<dbReference type="Pfam" id="PF00227">
    <property type="entry name" value="Proteasome"/>
    <property type="match status" value="1"/>
</dbReference>
<dbReference type="AlphaFoldDB" id="A0A7R8WS24"/>
<dbReference type="Pfam" id="PF12465">
    <property type="entry name" value="Pr_beta_C"/>
    <property type="match status" value="1"/>
</dbReference>
<keyword evidence="9" id="KW-0539">Nucleus</keyword>
<dbReference type="InterPro" id="IPR000243">
    <property type="entry name" value="Pept_T1A_subB"/>
</dbReference>
<evidence type="ECO:0000256" key="8">
    <source>
        <dbReference type="ARBA" id="ARBA00022942"/>
    </source>
</evidence>
<dbReference type="InterPro" id="IPR001353">
    <property type="entry name" value="Proteasome_sua/b"/>
</dbReference>
<dbReference type="CDD" id="cd03763">
    <property type="entry name" value="proteasome_beta_type_7"/>
    <property type="match status" value="1"/>
</dbReference>
<protein>
    <recommendedName>
        <fullName evidence="3">proteasome endopeptidase complex</fullName>
        <ecNumber evidence="3">3.4.25.1</ecNumber>
    </recommendedName>
</protein>
<dbReference type="Gene3D" id="3.60.20.10">
    <property type="entry name" value="Glutamine Phosphoribosylpyrophosphate, subunit 1, domain 1"/>
    <property type="match status" value="1"/>
</dbReference>
<proteinExistence type="predicted"/>